<proteinExistence type="predicted"/>
<organism evidence="1 2">
    <name type="scientific">Trifolium medium</name>
    <dbReference type="NCBI Taxonomy" id="97028"/>
    <lineage>
        <taxon>Eukaryota</taxon>
        <taxon>Viridiplantae</taxon>
        <taxon>Streptophyta</taxon>
        <taxon>Embryophyta</taxon>
        <taxon>Tracheophyta</taxon>
        <taxon>Spermatophyta</taxon>
        <taxon>Magnoliopsida</taxon>
        <taxon>eudicotyledons</taxon>
        <taxon>Gunneridae</taxon>
        <taxon>Pentapetalae</taxon>
        <taxon>rosids</taxon>
        <taxon>fabids</taxon>
        <taxon>Fabales</taxon>
        <taxon>Fabaceae</taxon>
        <taxon>Papilionoideae</taxon>
        <taxon>50 kb inversion clade</taxon>
        <taxon>NPAAA clade</taxon>
        <taxon>Hologalegina</taxon>
        <taxon>IRL clade</taxon>
        <taxon>Trifolieae</taxon>
        <taxon>Trifolium</taxon>
    </lineage>
</organism>
<feature type="non-terminal residue" evidence="1">
    <location>
        <position position="35"/>
    </location>
</feature>
<evidence type="ECO:0000313" key="1">
    <source>
        <dbReference type="EMBL" id="MCI62910.1"/>
    </source>
</evidence>
<accession>A0A392TRS3</accession>
<comment type="caution">
    <text evidence="1">The sequence shown here is derived from an EMBL/GenBank/DDBJ whole genome shotgun (WGS) entry which is preliminary data.</text>
</comment>
<dbReference type="EMBL" id="LXQA010627662">
    <property type="protein sequence ID" value="MCI62910.1"/>
    <property type="molecule type" value="Genomic_DNA"/>
</dbReference>
<name>A0A392TRS3_9FABA</name>
<dbReference type="Proteomes" id="UP000265520">
    <property type="component" value="Unassembled WGS sequence"/>
</dbReference>
<sequence length="35" mass="4033">MPQVVAAVAALHERALLERKIKGFWFPHPSNNYQL</sequence>
<keyword evidence="2" id="KW-1185">Reference proteome</keyword>
<evidence type="ECO:0000313" key="2">
    <source>
        <dbReference type="Proteomes" id="UP000265520"/>
    </source>
</evidence>
<reference evidence="1 2" key="1">
    <citation type="journal article" date="2018" name="Front. Plant Sci.">
        <title>Red Clover (Trifolium pratense) and Zigzag Clover (T. medium) - A Picture of Genomic Similarities and Differences.</title>
        <authorList>
            <person name="Dluhosova J."/>
            <person name="Istvanek J."/>
            <person name="Nedelnik J."/>
            <person name="Repkova J."/>
        </authorList>
    </citation>
    <scope>NUCLEOTIDE SEQUENCE [LARGE SCALE GENOMIC DNA]</scope>
    <source>
        <strain evidence="2">cv. 10/8</strain>
        <tissue evidence="1">Leaf</tissue>
    </source>
</reference>
<protein>
    <submittedName>
        <fullName evidence="1">Uncharacterized protein</fullName>
    </submittedName>
</protein>
<dbReference type="AlphaFoldDB" id="A0A392TRS3"/>